<reference evidence="2 3" key="1">
    <citation type="submission" date="2018-05" db="EMBL/GenBank/DDBJ databases">
        <title>Genomic Encyclopedia of Type Strains, Phase IV (KMG-IV): sequencing the most valuable type-strain genomes for metagenomic binning, comparative biology and taxonomic classification.</title>
        <authorList>
            <person name="Goeker M."/>
        </authorList>
    </citation>
    <scope>NUCLEOTIDE SEQUENCE [LARGE SCALE GENOMIC DNA]</scope>
    <source>
        <strain evidence="2 3">DSM 19579</strain>
    </source>
</reference>
<evidence type="ECO:0000313" key="2">
    <source>
        <dbReference type="EMBL" id="PWV98482.1"/>
    </source>
</evidence>
<organism evidence="2 3">
    <name type="scientific">Mangrovibacter plantisponsor</name>
    <dbReference type="NCBI Taxonomy" id="451513"/>
    <lineage>
        <taxon>Bacteria</taxon>
        <taxon>Pseudomonadati</taxon>
        <taxon>Pseudomonadota</taxon>
        <taxon>Gammaproteobacteria</taxon>
        <taxon>Enterobacterales</taxon>
        <taxon>Enterobacteriaceae</taxon>
        <taxon>Mangrovibacter</taxon>
    </lineage>
</organism>
<accession>A0A317PF84</accession>
<dbReference type="AlphaFoldDB" id="A0A317PF84"/>
<dbReference type="InterPro" id="IPR024400">
    <property type="entry name" value="DUF2635"/>
</dbReference>
<feature type="region of interest" description="Disordered" evidence="1">
    <location>
        <begin position="1"/>
        <end position="24"/>
    </location>
</feature>
<dbReference type="OrthoDB" id="8689507at2"/>
<gene>
    <name evidence="2" type="ORF">DES37_1472</name>
</gene>
<evidence type="ECO:0000313" key="3">
    <source>
        <dbReference type="Proteomes" id="UP000246744"/>
    </source>
</evidence>
<keyword evidence="3" id="KW-1185">Reference proteome</keyword>
<protein>
    <submittedName>
        <fullName evidence="2">Uncharacterized protein DUF2635</fullName>
    </submittedName>
</protein>
<dbReference type="EMBL" id="QGTS01000047">
    <property type="protein sequence ID" value="PWV98482.1"/>
    <property type="molecule type" value="Genomic_DNA"/>
</dbReference>
<proteinExistence type="predicted"/>
<name>A0A317PF84_9ENTR</name>
<comment type="caution">
    <text evidence="2">The sequence shown here is derived from an EMBL/GenBank/DDBJ whole genome shotgun (WGS) entry which is preliminary data.</text>
</comment>
<dbReference type="RefSeq" id="WP_110028300.1">
    <property type="nucleotide sequence ID" value="NZ_QGTS01000047.1"/>
</dbReference>
<evidence type="ECO:0000256" key="1">
    <source>
        <dbReference type="SAM" id="MobiDB-lite"/>
    </source>
</evidence>
<sequence length="62" mass="6636">MKLKPVNGRSVPDPARGDLLPETGRNVEKSSYWIRRLAAGDVEEVVAVTKVATATDKQGGEA</sequence>
<dbReference type="Pfam" id="PF10948">
    <property type="entry name" value="DUF2635"/>
    <property type="match status" value="1"/>
</dbReference>
<dbReference type="Proteomes" id="UP000246744">
    <property type="component" value="Unassembled WGS sequence"/>
</dbReference>